<keyword evidence="2" id="KW-1185">Reference proteome</keyword>
<name>A0ABV9FED9_9BACL</name>
<gene>
    <name evidence="1" type="ORF">ACFO3S_18810</name>
</gene>
<protein>
    <submittedName>
        <fullName evidence="1">VOC family protein</fullName>
    </submittedName>
</protein>
<accession>A0ABV9FED9</accession>
<reference evidence="2" key="1">
    <citation type="journal article" date="2019" name="Int. J. Syst. Evol. Microbiol.">
        <title>The Global Catalogue of Microorganisms (GCM) 10K type strain sequencing project: providing services to taxonomists for standard genome sequencing and annotation.</title>
        <authorList>
            <consortium name="The Broad Institute Genomics Platform"/>
            <consortium name="The Broad Institute Genome Sequencing Center for Infectious Disease"/>
            <person name="Wu L."/>
            <person name="Ma J."/>
        </authorList>
    </citation>
    <scope>NUCLEOTIDE SEQUENCE [LARGE SCALE GENOMIC DNA]</scope>
    <source>
        <strain evidence="2">CCUG 49571</strain>
    </source>
</reference>
<dbReference type="RefSeq" id="WP_378099262.1">
    <property type="nucleotide sequence ID" value="NZ_JBHSEP010000015.1"/>
</dbReference>
<organism evidence="1 2">
    <name type="scientific">Cohnella hongkongensis</name>
    <dbReference type="NCBI Taxonomy" id="178337"/>
    <lineage>
        <taxon>Bacteria</taxon>
        <taxon>Bacillati</taxon>
        <taxon>Bacillota</taxon>
        <taxon>Bacilli</taxon>
        <taxon>Bacillales</taxon>
        <taxon>Paenibacillaceae</taxon>
        <taxon>Cohnella</taxon>
    </lineage>
</organism>
<sequence length="131" mass="14887">MKEGIRYEFHHTGIPTTEIKPDEKYSASAKMYTSDHDGQFRIQWHRFEPDSPLHPLMKSLPHVAFKVNDLEAAIEGEEVILGPYEPIDDYRVAVINDNGVPVELIQTSLSDEVLWSRAKKGQGSLYRSTSS</sequence>
<dbReference type="InterPro" id="IPR029068">
    <property type="entry name" value="Glyas_Bleomycin-R_OHBP_Dase"/>
</dbReference>
<dbReference type="SUPFAM" id="SSF54593">
    <property type="entry name" value="Glyoxalase/Bleomycin resistance protein/Dihydroxybiphenyl dioxygenase"/>
    <property type="match status" value="1"/>
</dbReference>
<proteinExistence type="predicted"/>
<evidence type="ECO:0000313" key="2">
    <source>
        <dbReference type="Proteomes" id="UP001596028"/>
    </source>
</evidence>
<dbReference type="Proteomes" id="UP001596028">
    <property type="component" value="Unassembled WGS sequence"/>
</dbReference>
<evidence type="ECO:0000313" key="1">
    <source>
        <dbReference type="EMBL" id="MFC4600303.1"/>
    </source>
</evidence>
<comment type="caution">
    <text evidence="1">The sequence shown here is derived from an EMBL/GenBank/DDBJ whole genome shotgun (WGS) entry which is preliminary data.</text>
</comment>
<dbReference type="EMBL" id="JBHSEP010000015">
    <property type="protein sequence ID" value="MFC4600303.1"/>
    <property type="molecule type" value="Genomic_DNA"/>
</dbReference>